<keyword evidence="2" id="KW-1185">Reference proteome</keyword>
<name>A0A8J2L255_9HEXA</name>
<protein>
    <submittedName>
        <fullName evidence="1">Uncharacterized protein</fullName>
    </submittedName>
</protein>
<proteinExistence type="predicted"/>
<accession>A0A8J2L255</accession>
<dbReference type="Proteomes" id="UP000708208">
    <property type="component" value="Unassembled WGS sequence"/>
</dbReference>
<evidence type="ECO:0000313" key="2">
    <source>
        <dbReference type="Proteomes" id="UP000708208"/>
    </source>
</evidence>
<gene>
    <name evidence="1" type="ORF">AFUS01_LOCUS24832</name>
</gene>
<organism evidence="1 2">
    <name type="scientific">Allacma fusca</name>
    <dbReference type="NCBI Taxonomy" id="39272"/>
    <lineage>
        <taxon>Eukaryota</taxon>
        <taxon>Metazoa</taxon>
        <taxon>Ecdysozoa</taxon>
        <taxon>Arthropoda</taxon>
        <taxon>Hexapoda</taxon>
        <taxon>Collembola</taxon>
        <taxon>Symphypleona</taxon>
        <taxon>Sminthuridae</taxon>
        <taxon>Allacma</taxon>
    </lineage>
</organism>
<feature type="non-terminal residue" evidence="1">
    <location>
        <position position="1"/>
    </location>
</feature>
<comment type="caution">
    <text evidence="1">The sequence shown here is derived from an EMBL/GenBank/DDBJ whole genome shotgun (WGS) entry which is preliminary data.</text>
</comment>
<sequence>MNIVEQIWKLKLPLASFQLFQFANPILRK</sequence>
<dbReference type="EMBL" id="CAJVCH010313704">
    <property type="protein sequence ID" value="CAG7786258.1"/>
    <property type="molecule type" value="Genomic_DNA"/>
</dbReference>
<reference evidence="1" key="1">
    <citation type="submission" date="2021-06" db="EMBL/GenBank/DDBJ databases">
        <authorList>
            <person name="Hodson N. C."/>
            <person name="Mongue J. A."/>
            <person name="Jaron S. K."/>
        </authorList>
    </citation>
    <scope>NUCLEOTIDE SEQUENCE</scope>
</reference>
<dbReference type="AlphaFoldDB" id="A0A8J2L255"/>
<evidence type="ECO:0000313" key="1">
    <source>
        <dbReference type="EMBL" id="CAG7786258.1"/>
    </source>
</evidence>